<keyword evidence="1" id="KW-0812">Transmembrane</keyword>
<gene>
    <name evidence="2" type="ORF">DCK97_27815</name>
</gene>
<dbReference type="AlphaFoldDB" id="A0A3B9ITU5"/>
<keyword evidence="1" id="KW-0472">Membrane</keyword>
<evidence type="ECO:0000256" key="1">
    <source>
        <dbReference type="SAM" id="Phobius"/>
    </source>
</evidence>
<proteinExistence type="predicted"/>
<evidence type="ECO:0000313" key="3">
    <source>
        <dbReference type="Proteomes" id="UP000257706"/>
    </source>
</evidence>
<feature type="non-terminal residue" evidence="2">
    <location>
        <position position="182"/>
    </location>
</feature>
<evidence type="ECO:0000313" key="2">
    <source>
        <dbReference type="EMBL" id="HAE51226.1"/>
    </source>
</evidence>
<dbReference type="Proteomes" id="UP000257706">
    <property type="component" value="Unassembled WGS sequence"/>
</dbReference>
<organism evidence="2 3">
    <name type="scientific">Tistrella mobilis</name>
    <dbReference type="NCBI Taxonomy" id="171437"/>
    <lineage>
        <taxon>Bacteria</taxon>
        <taxon>Pseudomonadati</taxon>
        <taxon>Pseudomonadota</taxon>
        <taxon>Alphaproteobacteria</taxon>
        <taxon>Geminicoccales</taxon>
        <taxon>Geminicoccaceae</taxon>
        <taxon>Tistrella</taxon>
    </lineage>
</organism>
<protein>
    <submittedName>
        <fullName evidence="2">FMN-binding glutamate synthase family protein</fullName>
    </submittedName>
</protein>
<dbReference type="EMBL" id="DMAI01000459">
    <property type="protein sequence ID" value="HAE51226.1"/>
    <property type="molecule type" value="Genomic_DNA"/>
</dbReference>
<accession>A0A3B9ITU5</accession>
<feature type="transmembrane region" description="Helical" evidence="1">
    <location>
        <begin position="46"/>
        <end position="65"/>
    </location>
</feature>
<dbReference type="SUPFAM" id="SSF51395">
    <property type="entry name" value="FMN-linked oxidoreductases"/>
    <property type="match status" value="1"/>
</dbReference>
<comment type="caution">
    <text evidence="2">The sequence shown here is derived from an EMBL/GenBank/DDBJ whole genome shotgun (WGS) entry which is preliminary data.</text>
</comment>
<keyword evidence="1" id="KW-1133">Transmembrane helix</keyword>
<sequence length="182" mass="20238">MTAKTEIGGAERSITLDRAIRHGTFILITLATLLCLILGVTVEAEILWALVVLVPLVVLGIADLGQERHAIRRNYPVVGHLRWAFEALRPYLRQYIVEDDLEGRPYDRLARSLVYERAKGDEDAQPLGTQLDVYAPRYEAIVHSIAPHPVATEPFRVKVGGPQCTKPYHAQVLNISAMSFGS</sequence>
<feature type="transmembrane region" description="Helical" evidence="1">
    <location>
        <begin position="20"/>
        <end position="40"/>
    </location>
</feature>
<name>A0A3B9ITU5_9PROT</name>
<reference evidence="2 3" key="1">
    <citation type="journal article" date="2018" name="Nat. Biotechnol.">
        <title>A standardized bacterial taxonomy based on genome phylogeny substantially revises the tree of life.</title>
        <authorList>
            <person name="Parks D.H."/>
            <person name="Chuvochina M."/>
            <person name="Waite D.W."/>
            <person name="Rinke C."/>
            <person name="Skarshewski A."/>
            <person name="Chaumeil P.A."/>
            <person name="Hugenholtz P."/>
        </authorList>
    </citation>
    <scope>NUCLEOTIDE SEQUENCE [LARGE SCALE GENOMIC DNA]</scope>
    <source>
        <strain evidence="2">UBA8739</strain>
    </source>
</reference>